<gene>
    <name evidence="2" type="ORF">BHV28_09360</name>
</gene>
<feature type="chain" id="PRO_5012097973" evidence="1">
    <location>
        <begin position="37"/>
        <end position="83"/>
    </location>
</feature>
<evidence type="ECO:0000256" key="1">
    <source>
        <dbReference type="SAM" id="SignalP"/>
    </source>
</evidence>
<dbReference type="KEGG" id="thd:BHV28_09360"/>
<reference evidence="2 3" key="1">
    <citation type="journal article" date="2010" name="Science">
        <title>Genomic comparison of the ants Camponotus floridanus and Harpegnathos saltator.</title>
        <authorList>
            <person name="Bonasio R."/>
            <person name="Zhang G."/>
            <person name="Ye C."/>
            <person name="Mutti N.S."/>
            <person name="Fang X."/>
            <person name="Qin N."/>
            <person name="Donahue G."/>
            <person name="Yang P."/>
            <person name="Li Q."/>
            <person name="Li C."/>
            <person name="Zhang P."/>
            <person name="Huang Z."/>
            <person name="Berger S.L."/>
            <person name="Reinberg D."/>
            <person name="Wang J."/>
            <person name="Liebig J."/>
        </authorList>
    </citation>
    <scope>NUCLEOTIDE SEQUENCE [LARGE SCALE GENOMIC DNA]</scope>
    <source>
        <strain evidence="2 3">Hsal</strain>
    </source>
</reference>
<keyword evidence="1" id="KW-0732">Signal</keyword>
<feature type="signal peptide" evidence="1">
    <location>
        <begin position="1"/>
        <end position="36"/>
    </location>
</feature>
<dbReference type="AlphaFoldDB" id="A0A1U9JUS9"/>
<evidence type="ECO:0000313" key="2">
    <source>
        <dbReference type="EMBL" id="AQS41632.1"/>
    </source>
</evidence>
<keyword evidence="3" id="KW-1185">Reference proteome</keyword>
<reference evidence="2 3" key="2">
    <citation type="journal article" date="2016" name="Sci. Rep.">
        <title>The genome of Rhizobiales bacteria in predatory ants reveals urease gene functions but no genes for nitrogen fixation.</title>
        <authorList>
            <person name="Neuvonen M.M."/>
            <person name="Tamarit D."/>
            <person name="Naslund K."/>
            <person name="Liebig J."/>
            <person name="Feldhaar H."/>
            <person name="Moran N.A."/>
            <person name="Guy L."/>
            <person name="Andersson S.G."/>
        </authorList>
    </citation>
    <scope>NUCLEOTIDE SEQUENCE [LARGE SCALE GENOMIC DNA]</scope>
    <source>
        <strain evidence="2 3">Hsal</strain>
    </source>
</reference>
<protein>
    <submittedName>
        <fullName evidence="2">Uncharacterized protein</fullName>
    </submittedName>
</protein>
<organism evidence="2 3">
    <name type="scientific">Candidatus Tokpelaia hoelldobleri</name>
    <dbReference type="NCBI Taxonomy" id="1902579"/>
    <lineage>
        <taxon>Bacteria</taxon>
        <taxon>Pseudomonadati</taxon>
        <taxon>Pseudomonadota</taxon>
        <taxon>Alphaproteobacteria</taxon>
        <taxon>Hyphomicrobiales</taxon>
        <taxon>Candidatus Tokpelaia</taxon>
    </lineage>
</organism>
<proteinExistence type="predicted"/>
<dbReference type="EMBL" id="CP017315">
    <property type="protein sequence ID" value="AQS41632.1"/>
    <property type="molecule type" value="Genomic_DNA"/>
</dbReference>
<evidence type="ECO:0000313" key="3">
    <source>
        <dbReference type="Proteomes" id="UP000188912"/>
    </source>
</evidence>
<accession>A0A1U9JUS9</accession>
<sequence length="83" mass="8816">MCFNKRKKQGVIMMKQLISLFAVAGLAMAFSGAVLAAENQTARDEPALHQSMPVVVSSSAPVEKQVESAAYTDIDPMTTGSRG</sequence>
<dbReference type="Proteomes" id="UP000188912">
    <property type="component" value="Chromosome"/>
</dbReference>
<name>A0A1U9JUS9_9HYPH</name>